<dbReference type="SUPFAM" id="SSF51735">
    <property type="entry name" value="NAD(P)-binding Rossmann-fold domains"/>
    <property type="match status" value="1"/>
</dbReference>
<feature type="region of interest" description="Disordered" evidence="1">
    <location>
        <begin position="63"/>
        <end position="85"/>
    </location>
</feature>
<accession>A0A0P9F721</accession>
<evidence type="ECO:0000313" key="2">
    <source>
        <dbReference type="EMBL" id="KPV48026.1"/>
    </source>
</evidence>
<dbReference type="EMBL" id="LJCR01003013">
    <property type="protein sequence ID" value="KPV48026.1"/>
    <property type="molecule type" value="Genomic_DNA"/>
</dbReference>
<evidence type="ECO:0000256" key="1">
    <source>
        <dbReference type="SAM" id="MobiDB-lite"/>
    </source>
</evidence>
<gene>
    <name evidence="2" type="ORF">SE17_40280</name>
</gene>
<proteinExistence type="predicted"/>
<sequence>MDTIAARIAATQERVAAAARRSGRAPDAVRLVGVTKTHPPELVAEALAAGLGDQNITANVVLPSTIDTPGNRKHDPTAGDGRWVQPEAIAAV</sequence>
<feature type="non-terminal residue" evidence="2">
    <location>
        <position position="92"/>
    </location>
</feature>
<dbReference type="Gene3D" id="3.20.20.10">
    <property type="entry name" value="Alanine racemase"/>
    <property type="match status" value="1"/>
</dbReference>
<keyword evidence="3" id="KW-1185">Reference proteome</keyword>
<protein>
    <recommendedName>
        <fullName evidence="4">YggS family pyridoxal phosphate enzyme</fullName>
    </recommendedName>
</protein>
<evidence type="ECO:0000313" key="3">
    <source>
        <dbReference type="Proteomes" id="UP000050509"/>
    </source>
</evidence>
<dbReference type="SUPFAM" id="SSF51419">
    <property type="entry name" value="PLP-binding barrel"/>
    <property type="match status" value="1"/>
</dbReference>
<dbReference type="AlphaFoldDB" id="A0A0P9F721"/>
<dbReference type="InterPro" id="IPR036291">
    <property type="entry name" value="NAD(P)-bd_dom_sf"/>
</dbReference>
<evidence type="ECO:0008006" key="4">
    <source>
        <dbReference type="Google" id="ProtNLM"/>
    </source>
</evidence>
<dbReference type="Proteomes" id="UP000050509">
    <property type="component" value="Unassembled WGS sequence"/>
</dbReference>
<name>A0A0P9F721_9CHLR</name>
<dbReference type="InterPro" id="IPR029066">
    <property type="entry name" value="PLP-binding_barrel"/>
</dbReference>
<reference evidence="2 3" key="1">
    <citation type="submission" date="2015-09" db="EMBL/GenBank/DDBJ databases">
        <title>Draft genome sequence of Kouleothrix aurantiaca JCM 19913.</title>
        <authorList>
            <person name="Hemp J."/>
        </authorList>
    </citation>
    <scope>NUCLEOTIDE SEQUENCE [LARGE SCALE GENOMIC DNA]</scope>
    <source>
        <strain evidence="2 3">COM-B</strain>
    </source>
</reference>
<comment type="caution">
    <text evidence="2">The sequence shown here is derived from an EMBL/GenBank/DDBJ whole genome shotgun (WGS) entry which is preliminary data.</text>
</comment>
<organism evidence="2 3">
    <name type="scientific">Kouleothrix aurantiaca</name>
    <dbReference type="NCBI Taxonomy" id="186479"/>
    <lineage>
        <taxon>Bacteria</taxon>
        <taxon>Bacillati</taxon>
        <taxon>Chloroflexota</taxon>
        <taxon>Chloroflexia</taxon>
        <taxon>Chloroflexales</taxon>
        <taxon>Roseiflexineae</taxon>
        <taxon>Roseiflexaceae</taxon>
        <taxon>Kouleothrix</taxon>
    </lineage>
</organism>